<dbReference type="InterPro" id="IPR008250">
    <property type="entry name" value="ATPase_P-typ_transduc_dom_A_sf"/>
</dbReference>
<dbReference type="EMBL" id="BTFZ01000012">
    <property type="protein sequence ID" value="GMM37791.1"/>
    <property type="molecule type" value="Genomic_DNA"/>
</dbReference>
<keyword evidence="2 14" id="KW-0813">Transport</keyword>
<feature type="transmembrane region" description="Helical" evidence="14">
    <location>
        <begin position="895"/>
        <end position="913"/>
    </location>
</feature>
<dbReference type="Gene3D" id="2.70.150.10">
    <property type="entry name" value="Calcium-transporting ATPase, cytoplasmic transduction domain A"/>
    <property type="match status" value="1"/>
</dbReference>
<keyword evidence="8 14" id="KW-0067">ATP-binding</keyword>
<keyword evidence="7 14" id="KW-0106">Calcium</keyword>
<dbReference type="SFLD" id="SFLDS00003">
    <property type="entry name" value="Haloacid_Dehalogenase"/>
    <property type="match status" value="1"/>
</dbReference>
<dbReference type="PROSITE" id="PS00154">
    <property type="entry name" value="ATPASE_E1_E2"/>
    <property type="match status" value="1"/>
</dbReference>
<dbReference type="Gene3D" id="1.20.1110.10">
    <property type="entry name" value="Calcium-transporting ATPase, transmembrane domain"/>
    <property type="match status" value="1"/>
</dbReference>
<reference evidence="16 17" key="1">
    <citation type="journal article" date="2023" name="Elife">
        <title>Identification of key yeast species and microbe-microbe interactions impacting larval growth of Drosophila in the wild.</title>
        <authorList>
            <person name="Mure A."/>
            <person name="Sugiura Y."/>
            <person name="Maeda R."/>
            <person name="Honda K."/>
            <person name="Sakurai N."/>
            <person name="Takahashi Y."/>
            <person name="Watada M."/>
            <person name="Katoh T."/>
            <person name="Gotoh A."/>
            <person name="Gotoh Y."/>
            <person name="Taniguchi I."/>
            <person name="Nakamura K."/>
            <person name="Hayashi T."/>
            <person name="Katayama T."/>
            <person name="Uemura T."/>
            <person name="Hattori Y."/>
        </authorList>
    </citation>
    <scope>NUCLEOTIDE SEQUENCE [LARGE SCALE GENOMIC DNA]</scope>
    <source>
        <strain evidence="16 17">SC-9</strain>
    </source>
</reference>
<evidence type="ECO:0000313" key="17">
    <source>
        <dbReference type="Proteomes" id="UP001360560"/>
    </source>
</evidence>
<dbReference type="FunFam" id="2.70.150.10:FF:000008">
    <property type="entry name" value="Calcium-transporting ATPase"/>
    <property type="match status" value="1"/>
</dbReference>
<accession>A0AAV5QTC9</accession>
<dbReference type="Pfam" id="PF00689">
    <property type="entry name" value="Cation_ATPase_C"/>
    <property type="match status" value="1"/>
</dbReference>
<dbReference type="GeneID" id="90075766"/>
<dbReference type="GO" id="GO:0016887">
    <property type="term" value="F:ATP hydrolysis activity"/>
    <property type="evidence" value="ECO:0007669"/>
    <property type="project" value="InterPro"/>
</dbReference>
<feature type="transmembrane region" description="Helical" evidence="14">
    <location>
        <begin position="307"/>
        <end position="332"/>
    </location>
</feature>
<dbReference type="InterPro" id="IPR001757">
    <property type="entry name" value="P_typ_ATPase"/>
</dbReference>
<dbReference type="InterPro" id="IPR036412">
    <property type="entry name" value="HAD-like_sf"/>
</dbReference>
<comment type="similarity">
    <text evidence="13 14">Belongs to the cation transport ATPase (P-type) (TC 3.A.3) family.</text>
</comment>
<dbReference type="PRINTS" id="PR00119">
    <property type="entry name" value="CATATPASE"/>
</dbReference>
<comment type="function">
    <text evidence="14">Catalyzes the hydrolysis of ATP coupled with the transport of calcium.</text>
</comment>
<keyword evidence="9" id="KW-1278">Translocase</keyword>
<evidence type="ECO:0000256" key="5">
    <source>
        <dbReference type="ARBA" id="ARBA00022692"/>
    </source>
</evidence>
<dbReference type="InterPro" id="IPR023298">
    <property type="entry name" value="ATPase_P-typ_TM_dom_sf"/>
</dbReference>
<dbReference type="InterPro" id="IPR023299">
    <property type="entry name" value="ATPase_P-typ_cyto_dom_N"/>
</dbReference>
<dbReference type="SFLD" id="SFLDF00027">
    <property type="entry name" value="p-type_atpase"/>
    <property type="match status" value="1"/>
</dbReference>
<dbReference type="Pfam" id="PF00690">
    <property type="entry name" value="Cation_ATPase_N"/>
    <property type="match status" value="1"/>
</dbReference>
<dbReference type="SUPFAM" id="SSF81653">
    <property type="entry name" value="Calcium ATPase, transduction domain A"/>
    <property type="match status" value="1"/>
</dbReference>
<dbReference type="GO" id="GO:0016020">
    <property type="term" value="C:membrane"/>
    <property type="evidence" value="ECO:0007669"/>
    <property type="project" value="UniProtKB-SubCell"/>
</dbReference>
<evidence type="ECO:0000256" key="9">
    <source>
        <dbReference type="ARBA" id="ARBA00022967"/>
    </source>
</evidence>
<evidence type="ECO:0000256" key="1">
    <source>
        <dbReference type="ARBA" id="ARBA00004127"/>
    </source>
</evidence>
<dbReference type="PRINTS" id="PR00120">
    <property type="entry name" value="HATPASE"/>
</dbReference>
<dbReference type="SFLD" id="SFLDG00002">
    <property type="entry name" value="C1.7:_P-type_atpase_like"/>
    <property type="match status" value="1"/>
</dbReference>
<dbReference type="SUPFAM" id="SSF56784">
    <property type="entry name" value="HAD-like"/>
    <property type="match status" value="1"/>
</dbReference>
<comment type="caution">
    <text evidence="14">Lacks conserved residue(s) required for the propagation of feature annotation.</text>
</comment>
<dbReference type="PANTHER" id="PTHR42861">
    <property type="entry name" value="CALCIUM-TRANSPORTING ATPASE"/>
    <property type="match status" value="1"/>
</dbReference>
<dbReference type="AlphaFoldDB" id="A0AAV5QTC9"/>
<evidence type="ECO:0000313" key="16">
    <source>
        <dbReference type="EMBL" id="GMM37791.1"/>
    </source>
</evidence>
<dbReference type="InterPro" id="IPR018303">
    <property type="entry name" value="ATPase_P-typ_P_site"/>
</dbReference>
<keyword evidence="4 14" id="KW-0109">Calcium transport</keyword>
<dbReference type="Gene3D" id="3.40.50.1000">
    <property type="entry name" value="HAD superfamily/HAD-like"/>
    <property type="match status" value="1"/>
</dbReference>
<dbReference type="Pfam" id="PF00122">
    <property type="entry name" value="E1-E2_ATPase"/>
    <property type="match status" value="1"/>
</dbReference>
<dbReference type="GO" id="GO:0012505">
    <property type="term" value="C:endomembrane system"/>
    <property type="evidence" value="ECO:0007669"/>
    <property type="project" value="UniProtKB-SubCell"/>
</dbReference>
<dbReference type="SUPFAM" id="SSF81660">
    <property type="entry name" value="Metal cation-transporting ATPase, ATP-binding domain N"/>
    <property type="match status" value="1"/>
</dbReference>
<dbReference type="SUPFAM" id="SSF81665">
    <property type="entry name" value="Calcium ATPase, transmembrane domain M"/>
    <property type="match status" value="1"/>
</dbReference>
<comment type="caution">
    <text evidence="16">The sequence shown here is derived from an EMBL/GenBank/DDBJ whole genome shotgun (WGS) entry which is preliminary data.</text>
</comment>
<dbReference type="InterPro" id="IPR006068">
    <property type="entry name" value="ATPase_P-typ_cation-transptr_C"/>
</dbReference>
<feature type="transmembrane region" description="Helical" evidence="14">
    <location>
        <begin position="278"/>
        <end position="295"/>
    </location>
</feature>
<evidence type="ECO:0000256" key="11">
    <source>
        <dbReference type="ARBA" id="ARBA00023065"/>
    </source>
</evidence>
<dbReference type="SMART" id="SM00831">
    <property type="entry name" value="Cation_ATPase_N"/>
    <property type="match status" value="1"/>
</dbReference>
<proteinExistence type="inferred from homology"/>
<evidence type="ECO:0000256" key="10">
    <source>
        <dbReference type="ARBA" id="ARBA00022989"/>
    </source>
</evidence>
<dbReference type="InterPro" id="IPR059000">
    <property type="entry name" value="ATPase_P-type_domA"/>
</dbReference>
<keyword evidence="17" id="KW-1185">Reference proteome</keyword>
<feature type="transmembrane region" description="Helical" evidence="14">
    <location>
        <begin position="865"/>
        <end position="883"/>
    </location>
</feature>
<dbReference type="GO" id="GO:0005388">
    <property type="term" value="F:P-type calcium transporter activity"/>
    <property type="evidence" value="ECO:0007669"/>
    <property type="project" value="UniProtKB-EC"/>
</dbReference>
<gene>
    <name evidence="16" type="ORF">DASC09_051160</name>
</gene>
<dbReference type="InterPro" id="IPR006413">
    <property type="entry name" value="P-type_ATPase_IIA_PMR1"/>
</dbReference>
<dbReference type="InterPro" id="IPR023214">
    <property type="entry name" value="HAD_sf"/>
</dbReference>
<evidence type="ECO:0000256" key="4">
    <source>
        <dbReference type="ARBA" id="ARBA00022568"/>
    </source>
</evidence>
<feature type="transmembrane region" description="Helical" evidence="14">
    <location>
        <begin position="84"/>
        <end position="103"/>
    </location>
</feature>
<evidence type="ECO:0000256" key="6">
    <source>
        <dbReference type="ARBA" id="ARBA00022741"/>
    </source>
</evidence>
<feature type="domain" description="Cation-transporting P-type ATPase N-terminal" evidence="15">
    <location>
        <begin position="29"/>
        <end position="105"/>
    </location>
</feature>
<comment type="catalytic activity">
    <reaction evidence="14">
        <text>Ca(2+)(in) + ATP + H2O = Ca(2+)(out) + ADP + phosphate + H(+)</text>
        <dbReference type="Rhea" id="RHEA:18105"/>
        <dbReference type="ChEBI" id="CHEBI:15377"/>
        <dbReference type="ChEBI" id="CHEBI:15378"/>
        <dbReference type="ChEBI" id="CHEBI:29108"/>
        <dbReference type="ChEBI" id="CHEBI:30616"/>
        <dbReference type="ChEBI" id="CHEBI:43474"/>
        <dbReference type="ChEBI" id="CHEBI:456216"/>
        <dbReference type="EC" id="7.2.2.10"/>
    </reaction>
</comment>
<keyword evidence="5 14" id="KW-0812">Transmembrane</keyword>
<sequence length="937" mass="102992">MSDNPFETPISKGEDTAVSSATNDAVAYEYCLKSVEETAEKLSTDVKVGLSSPQDISYRKRMYGLNEMEAEEDEPLYLKFVKQFYEDPLILLLIGSAIISFLMGNIDDAVSITVAITIVVTVGFVQEYRSEKSLEALNKLVPPNCHLTRNGSTETLLASNLVPGDLVHFNVGDRIPADVRIIESNDLSIDESNLTGETNPISKNALTIPAQSEFTKIHISDCKNIGFMGTLVRDGNGSGIVVSTGSQTVFGHIFKMMADIEKPKTPLQLTMDKLGKQLSMISFGIIAVIGLIGIIEGKSWLDMFQISVSLAVAAIPEGLPIIVTVTLALGVLRMASHQVIVRRLPSVETLGSVNVLCTDKTGTLTQNHMTVTKIWAPQQDMIDISAEGTHHGSHHYGYDEPSFEKFLTADVQQVLEIGNICNNSRYSSENDRYIGNPTDVALVEVLRKFKLEDIRDTRKREKELSFNSARKYMAVTVHKGDKSKNETYIKGAYEKILNYSTHVISDNKAGKVSITEEFKQKVISKALEMASHGLRVIALAKKEGEMDFNKDPSGLKFGGLIGMYDPPRPNVPNAIAQFARGGVHVIMITGDSEGTAVSIAKQVGLYIQDASRQVISGEQLDNMSDRDLSNAIQYVNVFARSTPSHKVRIVKALQNRGDVVAMTGDGVNDAPALKLADIGISMGKHGTDVAKEASDMILVNDDFTSILTAIEEGKGIFYNIQNFLCFQLSTSVGALGLIAITTFLNLPNPLNPMMILFINIIMDGPPAQSLGVEAVDQDIMNHPPRSKHENILSKRLLQRISLKGLITVLGTIFIYSKEITSDHQVTRRDTTMTFVTFVSFDMWNAISCKHNFRSIFQVGFFKNKFFNIALGIIILAELSIVYIPLFQNIFQTEGLSFGDLVFILFVTSSVFVADEVFKMMVPNNNDITFAGKANAIV</sequence>
<dbReference type="InterPro" id="IPR004014">
    <property type="entry name" value="ATPase_P-typ_cation-transptr_N"/>
</dbReference>
<dbReference type="EC" id="7.2.2.10" evidence="14"/>
<dbReference type="FunFam" id="3.40.50.1000:FF:000028">
    <property type="entry name" value="Calcium-transporting P-type ATPase, putative"/>
    <property type="match status" value="1"/>
</dbReference>
<evidence type="ECO:0000256" key="12">
    <source>
        <dbReference type="ARBA" id="ARBA00023136"/>
    </source>
</evidence>
<dbReference type="RefSeq" id="XP_064854787.1">
    <property type="nucleotide sequence ID" value="XM_064998715.1"/>
</dbReference>
<keyword evidence="12 14" id="KW-0472">Membrane</keyword>
<comment type="subcellular location">
    <subcellularLocation>
        <location evidence="1">Endomembrane system</location>
        <topology evidence="1">Multi-pass membrane protein</topology>
    </subcellularLocation>
    <subcellularLocation>
        <location evidence="14">Membrane</location>
        <topology evidence="14">Multi-pass membrane protein</topology>
    </subcellularLocation>
</comment>
<evidence type="ECO:0000256" key="14">
    <source>
        <dbReference type="RuleBase" id="RU361146"/>
    </source>
</evidence>
<keyword evidence="10 14" id="KW-1133">Transmembrane helix</keyword>
<keyword evidence="3" id="KW-0597">Phosphoprotein</keyword>
<feature type="transmembrane region" description="Helical" evidence="14">
    <location>
        <begin position="723"/>
        <end position="744"/>
    </location>
</feature>
<dbReference type="Gene3D" id="3.40.1110.10">
    <property type="entry name" value="Calcium-transporting ATPase, cytoplasmic domain N"/>
    <property type="match status" value="1"/>
</dbReference>
<name>A0AAV5QTC9_9ASCO</name>
<evidence type="ECO:0000256" key="8">
    <source>
        <dbReference type="ARBA" id="ARBA00022840"/>
    </source>
</evidence>
<dbReference type="InterPro" id="IPR044492">
    <property type="entry name" value="P_typ_ATPase_HD_dom"/>
</dbReference>
<protein>
    <recommendedName>
        <fullName evidence="14">Calcium-transporting ATPase</fullName>
        <ecNumber evidence="14">7.2.2.10</ecNumber>
    </recommendedName>
</protein>
<dbReference type="Pfam" id="PF13246">
    <property type="entry name" value="Cation_ATPase"/>
    <property type="match status" value="1"/>
</dbReference>
<evidence type="ECO:0000256" key="2">
    <source>
        <dbReference type="ARBA" id="ARBA00022448"/>
    </source>
</evidence>
<evidence type="ECO:0000256" key="7">
    <source>
        <dbReference type="ARBA" id="ARBA00022837"/>
    </source>
</evidence>
<keyword evidence="6 14" id="KW-0547">Nucleotide-binding</keyword>
<evidence type="ECO:0000259" key="15">
    <source>
        <dbReference type="SMART" id="SM00831"/>
    </source>
</evidence>
<evidence type="ECO:0000256" key="3">
    <source>
        <dbReference type="ARBA" id="ARBA00022553"/>
    </source>
</evidence>
<dbReference type="Proteomes" id="UP001360560">
    <property type="component" value="Unassembled WGS sequence"/>
</dbReference>
<organism evidence="16 17">
    <name type="scientific">Saccharomycopsis crataegensis</name>
    <dbReference type="NCBI Taxonomy" id="43959"/>
    <lineage>
        <taxon>Eukaryota</taxon>
        <taxon>Fungi</taxon>
        <taxon>Dikarya</taxon>
        <taxon>Ascomycota</taxon>
        <taxon>Saccharomycotina</taxon>
        <taxon>Saccharomycetes</taxon>
        <taxon>Saccharomycopsidaceae</taxon>
        <taxon>Saccharomycopsis</taxon>
    </lineage>
</organism>
<dbReference type="GO" id="GO:0005524">
    <property type="term" value="F:ATP binding"/>
    <property type="evidence" value="ECO:0007669"/>
    <property type="project" value="UniProtKB-KW"/>
</dbReference>
<dbReference type="NCBIfam" id="TIGR01522">
    <property type="entry name" value="ATPase-IIA2_Ca"/>
    <property type="match status" value="1"/>
</dbReference>
<dbReference type="NCBIfam" id="TIGR01494">
    <property type="entry name" value="ATPase_P-type"/>
    <property type="match status" value="2"/>
</dbReference>
<keyword evidence="11 14" id="KW-0406">Ion transport</keyword>
<evidence type="ECO:0000256" key="13">
    <source>
        <dbReference type="ARBA" id="ARBA00038148"/>
    </source>
</evidence>